<keyword evidence="3" id="KW-1185">Reference proteome</keyword>
<evidence type="ECO:0000313" key="3">
    <source>
        <dbReference type="Proteomes" id="UP001153069"/>
    </source>
</evidence>
<comment type="caution">
    <text evidence="2">The sequence shown here is derived from an EMBL/GenBank/DDBJ whole genome shotgun (WGS) entry which is preliminary data.</text>
</comment>
<organism evidence="2 3">
    <name type="scientific">Seminavis robusta</name>
    <dbReference type="NCBI Taxonomy" id="568900"/>
    <lineage>
        <taxon>Eukaryota</taxon>
        <taxon>Sar</taxon>
        <taxon>Stramenopiles</taxon>
        <taxon>Ochrophyta</taxon>
        <taxon>Bacillariophyta</taxon>
        <taxon>Bacillariophyceae</taxon>
        <taxon>Bacillariophycidae</taxon>
        <taxon>Naviculales</taxon>
        <taxon>Naviculaceae</taxon>
        <taxon>Seminavis</taxon>
    </lineage>
</organism>
<reference evidence="2" key="1">
    <citation type="submission" date="2020-06" db="EMBL/GenBank/DDBJ databases">
        <authorList>
            <consortium name="Plant Systems Biology data submission"/>
        </authorList>
    </citation>
    <scope>NUCLEOTIDE SEQUENCE</scope>
    <source>
        <strain evidence="2">D6</strain>
    </source>
</reference>
<evidence type="ECO:0000256" key="1">
    <source>
        <dbReference type="SAM" id="MobiDB-lite"/>
    </source>
</evidence>
<accession>A0A9N8DM69</accession>
<dbReference type="AlphaFoldDB" id="A0A9N8DM69"/>
<evidence type="ECO:0000313" key="2">
    <source>
        <dbReference type="EMBL" id="CAB9504816.1"/>
    </source>
</evidence>
<sequence>MMMDESSGRRGMDRSLREEYDDEVEKNKLLRNQRDEAQKVYLDMADQRLEAQTAMFQILDIIGKSEWRKKQSSDKLTDDAWKLSEDCQARARAQMDKLEMATDRDMRITKEENDVAMNDMSASSQLEDTTNQFNRQNKQFVRDIKNRQAYLAGETKTKEDFVKATKLVVAMLKKECNDKDLIAKVEKTAALS</sequence>
<feature type="compositionally biased region" description="Basic and acidic residues" evidence="1">
    <location>
        <begin position="1"/>
        <end position="18"/>
    </location>
</feature>
<name>A0A9N8DM69_9STRA</name>
<gene>
    <name evidence="2" type="ORF">SEMRO_209_G087470.2</name>
</gene>
<dbReference type="Proteomes" id="UP001153069">
    <property type="component" value="Unassembled WGS sequence"/>
</dbReference>
<proteinExistence type="predicted"/>
<feature type="region of interest" description="Disordered" evidence="1">
    <location>
        <begin position="1"/>
        <end position="31"/>
    </location>
</feature>
<dbReference type="EMBL" id="CAICTM010000208">
    <property type="protein sequence ID" value="CAB9504816.1"/>
    <property type="molecule type" value="Genomic_DNA"/>
</dbReference>
<protein>
    <submittedName>
        <fullName evidence="2">Uncharacterized protein</fullName>
    </submittedName>
</protein>